<dbReference type="PRINTS" id="PR01374">
    <property type="entry name" value="TONBPROTEIN"/>
</dbReference>
<dbReference type="Proteomes" id="UP000320146">
    <property type="component" value="Unassembled WGS sequence"/>
</dbReference>
<dbReference type="GO" id="GO:0015891">
    <property type="term" value="P:siderophore transport"/>
    <property type="evidence" value="ECO:0007669"/>
    <property type="project" value="InterPro"/>
</dbReference>
<dbReference type="AlphaFoldDB" id="A0A520MQJ3"/>
<dbReference type="EMBL" id="SHBL01000033">
    <property type="protein sequence ID" value="RZO23491.1"/>
    <property type="molecule type" value="Genomic_DNA"/>
</dbReference>
<feature type="domain" description="TonB C-terminal" evidence="2">
    <location>
        <begin position="91"/>
        <end position="126"/>
    </location>
</feature>
<keyword evidence="1" id="KW-0997">Cell inner membrane</keyword>
<comment type="subcellular location">
    <subcellularLocation>
        <location evidence="1">Cell inner membrane</location>
        <topology evidence="1">Single-pass membrane protein</topology>
        <orientation evidence="1">Periplasmic side</orientation>
    </subcellularLocation>
</comment>
<accession>A0A520MQJ3</accession>
<dbReference type="SUPFAM" id="SSF74653">
    <property type="entry name" value="TolA/TonB C-terminal domain"/>
    <property type="match status" value="1"/>
</dbReference>
<evidence type="ECO:0000313" key="3">
    <source>
        <dbReference type="EMBL" id="RZO23491.1"/>
    </source>
</evidence>
<comment type="caution">
    <text evidence="3">The sequence shown here is derived from an EMBL/GenBank/DDBJ whole genome shotgun (WGS) entry which is preliminary data.</text>
</comment>
<feature type="non-terminal residue" evidence="3">
    <location>
        <position position="178"/>
    </location>
</feature>
<dbReference type="GO" id="GO:0015031">
    <property type="term" value="P:protein transport"/>
    <property type="evidence" value="ECO:0007669"/>
    <property type="project" value="UniProtKB-UniRule"/>
</dbReference>
<evidence type="ECO:0000259" key="2">
    <source>
        <dbReference type="Pfam" id="PF03544"/>
    </source>
</evidence>
<reference evidence="3 4" key="1">
    <citation type="submission" date="2019-02" db="EMBL/GenBank/DDBJ databases">
        <title>Prokaryotic population dynamics and viral predation in marine succession experiment using metagenomics: the confinement effect.</title>
        <authorList>
            <person name="Haro-Moreno J.M."/>
            <person name="Rodriguez-Valera F."/>
            <person name="Lopez-Perez M."/>
        </authorList>
    </citation>
    <scope>NUCLEOTIDE SEQUENCE [LARGE SCALE GENOMIC DNA]</scope>
    <source>
        <strain evidence="3">MED-G166</strain>
    </source>
</reference>
<dbReference type="Gene3D" id="3.30.2420.10">
    <property type="entry name" value="TonB"/>
    <property type="match status" value="1"/>
</dbReference>
<keyword evidence="1" id="KW-0813">Transport</keyword>
<keyword evidence="1" id="KW-0653">Protein transport</keyword>
<proteinExistence type="inferred from homology"/>
<dbReference type="GO" id="GO:0055085">
    <property type="term" value="P:transmembrane transport"/>
    <property type="evidence" value="ECO:0007669"/>
    <property type="project" value="InterPro"/>
</dbReference>
<name>A0A520MQJ3_9GAMM</name>
<gene>
    <name evidence="3" type="ORF">EVA99_03570</name>
</gene>
<dbReference type="GO" id="GO:0030288">
    <property type="term" value="C:outer membrane-bounded periplasmic space"/>
    <property type="evidence" value="ECO:0007669"/>
    <property type="project" value="InterPro"/>
</dbReference>
<keyword evidence="1" id="KW-0812">Transmembrane</keyword>
<organism evidence="3 4">
    <name type="scientific">SAR86 cluster bacterium</name>
    <dbReference type="NCBI Taxonomy" id="2030880"/>
    <lineage>
        <taxon>Bacteria</taxon>
        <taxon>Pseudomonadati</taxon>
        <taxon>Pseudomonadota</taxon>
        <taxon>Gammaproteobacteria</taxon>
        <taxon>SAR86 cluster</taxon>
    </lineage>
</organism>
<keyword evidence="1" id="KW-1003">Cell membrane</keyword>
<dbReference type="InterPro" id="IPR037682">
    <property type="entry name" value="TonB_C"/>
</dbReference>
<evidence type="ECO:0000313" key="4">
    <source>
        <dbReference type="Proteomes" id="UP000320146"/>
    </source>
</evidence>
<dbReference type="GO" id="GO:0031992">
    <property type="term" value="F:energy transducer activity"/>
    <property type="evidence" value="ECO:0007669"/>
    <property type="project" value="InterPro"/>
</dbReference>
<dbReference type="GO" id="GO:0005886">
    <property type="term" value="C:plasma membrane"/>
    <property type="evidence" value="ECO:0007669"/>
    <property type="project" value="UniProtKB-SubCell"/>
</dbReference>
<comment type="similarity">
    <text evidence="1">Belongs to the TonB family.</text>
</comment>
<protein>
    <recommendedName>
        <fullName evidence="1">Protein TonB</fullName>
    </recommendedName>
</protein>
<dbReference type="InterPro" id="IPR003538">
    <property type="entry name" value="TonB"/>
</dbReference>
<keyword evidence="1" id="KW-0472">Membrane</keyword>
<evidence type="ECO:0000256" key="1">
    <source>
        <dbReference type="RuleBase" id="RU362123"/>
    </source>
</evidence>
<comment type="function">
    <text evidence="1">Interacts with outer membrane receptor proteins that carry out high-affinity binding and energy dependent uptake into the periplasmic space of specific substrates. It could act to transduce energy from the cytoplasmic membrane to specific energy-requiring processes in the outer membrane, resulting in the release into the periplasm of ligands bound by these outer membrane proteins.</text>
</comment>
<sequence>MTKIFTYFLFSICFLASSEENSVDVQYEDKDFVYLDNAYANLLRDIHRELILQNEDCVFLETCEDTRTKNLGKVLFQMRANQIYQATYKKQPIYPRKAQETNMEGYVILAYDIEIDGSTSNHDVIVGKCIKGRVYPFEDCTIFNSAALRAAKTNRYDSHTTERIRDVPHKYSFELEGY</sequence>
<dbReference type="Pfam" id="PF03544">
    <property type="entry name" value="TonB_C"/>
    <property type="match status" value="1"/>
</dbReference>
<keyword evidence="1" id="KW-0735">Signal-anchor</keyword>